<organism evidence="1 2">
    <name type="scientific">Parasponia andersonii</name>
    <name type="common">Sponia andersonii</name>
    <dbReference type="NCBI Taxonomy" id="3476"/>
    <lineage>
        <taxon>Eukaryota</taxon>
        <taxon>Viridiplantae</taxon>
        <taxon>Streptophyta</taxon>
        <taxon>Embryophyta</taxon>
        <taxon>Tracheophyta</taxon>
        <taxon>Spermatophyta</taxon>
        <taxon>Magnoliopsida</taxon>
        <taxon>eudicotyledons</taxon>
        <taxon>Gunneridae</taxon>
        <taxon>Pentapetalae</taxon>
        <taxon>rosids</taxon>
        <taxon>fabids</taxon>
        <taxon>Rosales</taxon>
        <taxon>Cannabaceae</taxon>
        <taxon>Parasponia</taxon>
    </lineage>
</organism>
<reference evidence="2" key="1">
    <citation type="submission" date="2016-06" db="EMBL/GenBank/DDBJ databases">
        <title>Parallel loss of symbiosis genes in relatives of nitrogen-fixing non-legume Parasponia.</title>
        <authorList>
            <person name="Van Velzen R."/>
            <person name="Holmer R."/>
            <person name="Bu F."/>
            <person name="Rutten L."/>
            <person name="Van Zeijl A."/>
            <person name="Liu W."/>
            <person name="Santuari L."/>
            <person name="Cao Q."/>
            <person name="Sharma T."/>
            <person name="Shen D."/>
            <person name="Roswanjaya Y."/>
            <person name="Wardhani T."/>
            <person name="Kalhor M.S."/>
            <person name="Jansen J."/>
            <person name="Van den Hoogen J."/>
            <person name="Gungor B."/>
            <person name="Hartog M."/>
            <person name="Hontelez J."/>
            <person name="Verver J."/>
            <person name="Yang W.-C."/>
            <person name="Schijlen E."/>
            <person name="Repin R."/>
            <person name="Schilthuizen M."/>
            <person name="Schranz E."/>
            <person name="Heidstra R."/>
            <person name="Miyata K."/>
            <person name="Fedorova E."/>
            <person name="Kohlen W."/>
            <person name="Bisseling T."/>
            <person name="Smit S."/>
            <person name="Geurts R."/>
        </authorList>
    </citation>
    <scope>NUCLEOTIDE SEQUENCE [LARGE SCALE GENOMIC DNA]</scope>
    <source>
        <strain evidence="2">cv. WU1-14</strain>
    </source>
</reference>
<proteinExistence type="predicted"/>
<gene>
    <name evidence="1" type="ORF">PanWU01x14_119940</name>
</gene>
<feature type="non-terminal residue" evidence="1">
    <location>
        <position position="1"/>
    </location>
</feature>
<evidence type="ECO:0000313" key="2">
    <source>
        <dbReference type="Proteomes" id="UP000237105"/>
    </source>
</evidence>
<sequence length="143" mass="16456">GLPIVTDPTHYSHIQESYYGGHVANQRTEKTYEGERAAQSKTCQQTSKTIILWGSHRLSMTQENVRRGKSCATKNLLADLKDDHTMGITLLADDLRKRTKRNELRNQKLASRPKKLSYRGDHVACRRPKKMYEEERAVQPKTC</sequence>
<keyword evidence="2" id="KW-1185">Reference proteome</keyword>
<protein>
    <submittedName>
        <fullName evidence="1">Uncharacterized protein</fullName>
    </submittedName>
</protein>
<evidence type="ECO:0000313" key="1">
    <source>
        <dbReference type="EMBL" id="PON65077.1"/>
    </source>
</evidence>
<comment type="caution">
    <text evidence="1">The sequence shown here is derived from an EMBL/GenBank/DDBJ whole genome shotgun (WGS) entry which is preliminary data.</text>
</comment>
<dbReference type="EMBL" id="JXTB01000091">
    <property type="protein sequence ID" value="PON65077.1"/>
    <property type="molecule type" value="Genomic_DNA"/>
</dbReference>
<dbReference type="Proteomes" id="UP000237105">
    <property type="component" value="Unassembled WGS sequence"/>
</dbReference>
<dbReference type="AlphaFoldDB" id="A0A2P5CVK2"/>
<name>A0A2P5CVK2_PARAD</name>
<accession>A0A2P5CVK2</accession>